<accession>A0ABQ5F7Q3</accession>
<dbReference type="PROSITE" id="PS50994">
    <property type="entry name" value="INTEGRASE"/>
    <property type="match status" value="1"/>
</dbReference>
<dbReference type="Gene3D" id="3.30.420.10">
    <property type="entry name" value="Ribonuclease H-like superfamily/Ribonuclease H"/>
    <property type="match status" value="1"/>
</dbReference>
<evidence type="ECO:0000259" key="1">
    <source>
        <dbReference type="PROSITE" id="PS50994"/>
    </source>
</evidence>
<protein>
    <submittedName>
        <fullName evidence="2">Retrovirus-related pol polyprotein from transposon TNT 1-94</fullName>
    </submittedName>
</protein>
<feature type="domain" description="Integrase catalytic" evidence="1">
    <location>
        <begin position="1"/>
        <end position="136"/>
    </location>
</feature>
<evidence type="ECO:0000313" key="2">
    <source>
        <dbReference type="EMBL" id="GJT58612.1"/>
    </source>
</evidence>
<gene>
    <name evidence="2" type="ORF">Tco_1002145</name>
</gene>
<reference evidence="2" key="1">
    <citation type="journal article" date="2022" name="Int. J. Mol. Sci.">
        <title>Draft Genome of Tanacetum Coccineum: Genomic Comparison of Closely Related Tanacetum-Family Plants.</title>
        <authorList>
            <person name="Yamashiro T."/>
            <person name="Shiraishi A."/>
            <person name="Nakayama K."/>
            <person name="Satake H."/>
        </authorList>
    </citation>
    <scope>NUCLEOTIDE SEQUENCE</scope>
</reference>
<dbReference type="Proteomes" id="UP001151760">
    <property type="component" value="Unassembled WGS sequence"/>
</dbReference>
<reference evidence="2" key="2">
    <citation type="submission" date="2022-01" db="EMBL/GenBank/DDBJ databases">
        <authorList>
            <person name="Yamashiro T."/>
            <person name="Shiraishi A."/>
            <person name="Satake H."/>
            <person name="Nakayama K."/>
        </authorList>
    </citation>
    <scope>NUCLEOTIDE SEQUENCE</scope>
</reference>
<dbReference type="SUPFAM" id="SSF53098">
    <property type="entry name" value="Ribonuclease H-like"/>
    <property type="match status" value="1"/>
</dbReference>
<keyword evidence="3" id="KW-1185">Reference proteome</keyword>
<organism evidence="2 3">
    <name type="scientific">Tanacetum coccineum</name>
    <dbReference type="NCBI Taxonomy" id="301880"/>
    <lineage>
        <taxon>Eukaryota</taxon>
        <taxon>Viridiplantae</taxon>
        <taxon>Streptophyta</taxon>
        <taxon>Embryophyta</taxon>
        <taxon>Tracheophyta</taxon>
        <taxon>Spermatophyta</taxon>
        <taxon>Magnoliopsida</taxon>
        <taxon>eudicotyledons</taxon>
        <taxon>Gunneridae</taxon>
        <taxon>Pentapetalae</taxon>
        <taxon>asterids</taxon>
        <taxon>campanulids</taxon>
        <taxon>Asterales</taxon>
        <taxon>Asteraceae</taxon>
        <taxon>Asteroideae</taxon>
        <taxon>Anthemideae</taxon>
        <taxon>Anthemidinae</taxon>
        <taxon>Tanacetum</taxon>
    </lineage>
</organism>
<name>A0ABQ5F7Q3_9ASTR</name>
<sequence>MVNNRQLTLHILSILKEDAAVLRDLVDHIKAICTLRSTLDSGLTLREYYEKVGISHETSVARSPQQNSVVERRNRTLIEAARTIRTRRIVETIHVDFDELTAMASEHSNVVAPIMSNSPVLDDSTGLPSSTYVDKEAPSPNYFPQKNTQTGLPRPVTYRTMLKKINHDIEVELLGNDLYFGVLIPEIPFDQSSSSDSIHTIVHPDHQISEHNSKWTKDPMQEELNEFERLEVWELNPIQTKFGDYFEVEFKVKTRRNGRNFEEQTRISCTVVTSKRNLVLSLVTLWHTQWWRISNWLRIKTGKAVRSRALYVVMIGSLRYLTARENAAISSTEAVEYIALSGCCAQILWMRSKLTDYGL</sequence>
<comment type="caution">
    <text evidence="2">The sequence shown here is derived from an EMBL/GenBank/DDBJ whole genome shotgun (WGS) entry which is preliminary data.</text>
</comment>
<evidence type="ECO:0000313" key="3">
    <source>
        <dbReference type="Proteomes" id="UP001151760"/>
    </source>
</evidence>
<dbReference type="InterPro" id="IPR001584">
    <property type="entry name" value="Integrase_cat-core"/>
</dbReference>
<dbReference type="EMBL" id="BQNB010017035">
    <property type="protein sequence ID" value="GJT58612.1"/>
    <property type="molecule type" value="Genomic_DNA"/>
</dbReference>
<proteinExistence type="predicted"/>
<dbReference type="InterPro" id="IPR036397">
    <property type="entry name" value="RNaseH_sf"/>
</dbReference>
<dbReference type="InterPro" id="IPR012337">
    <property type="entry name" value="RNaseH-like_sf"/>
</dbReference>